<dbReference type="InterPro" id="IPR010297">
    <property type="entry name" value="DUF900_hydrolase"/>
</dbReference>
<evidence type="ECO:0000313" key="2">
    <source>
        <dbReference type="Proteomes" id="UP000199040"/>
    </source>
</evidence>
<dbReference type="Proteomes" id="UP000199040">
    <property type="component" value="Unassembled WGS sequence"/>
</dbReference>
<gene>
    <name evidence="1" type="ORF">SAMN04487959_11610</name>
</gene>
<evidence type="ECO:0008006" key="3">
    <source>
        <dbReference type="Google" id="ProtNLM"/>
    </source>
</evidence>
<evidence type="ECO:0000313" key="1">
    <source>
        <dbReference type="EMBL" id="SFI06139.1"/>
    </source>
</evidence>
<name>A0A1I3F4H1_9GAMM</name>
<keyword evidence="2" id="KW-1185">Reference proteome</keyword>
<proteinExistence type="predicted"/>
<accession>A0A1I3F4H1</accession>
<dbReference type="STRING" id="442341.SAMN04487959_11610"/>
<organism evidence="1 2">
    <name type="scientific">Modicisalibacter xianhensis</name>
    <dbReference type="NCBI Taxonomy" id="442341"/>
    <lineage>
        <taxon>Bacteria</taxon>
        <taxon>Pseudomonadati</taxon>
        <taxon>Pseudomonadota</taxon>
        <taxon>Gammaproteobacteria</taxon>
        <taxon>Oceanospirillales</taxon>
        <taxon>Halomonadaceae</taxon>
        <taxon>Modicisalibacter</taxon>
    </lineage>
</organism>
<reference evidence="1 2" key="1">
    <citation type="submission" date="2016-10" db="EMBL/GenBank/DDBJ databases">
        <authorList>
            <person name="de Groot N.N."/>
        </authorList>
    </citation>
    <scope>NUCLEOTIDE SEQUENCE [LARGE SCALE GENOMIC DNA]</scope>
    <source>
        <strain evidence="1 2">CGMCC 1.6848</strain>
    </source>
</reference>
<dbReference type="AlphaFoldDB" id="A0A1I3F4H1"/>
<sequence length="638" mass="70286">MSELAPALQASLQTGNGAISRADCASLTLVTIEHRDTLGRPLPEGAPVELVDHRGQHHHGVINAEGLSRHPRVAAGPVAWQIGNVSGYHLVAIDDAPCHPVSCGLIAPQAAVAMPETTIQAIYIPPPIVVNLREPAPDSVDRLSDTDVEQLRLNGNNATIFVHGYNVPHGNWARFTHNADLSGLAAMQPGTPKLVPNGSAATATLCQSEATDADERGLNGSGACNWLVNMEYQLNRAAGLPDDDWRQYTRIVGVFWPGDTGTTEFIEAEFAAMKSGRRLVNILVQLIEAGITINLISHSLGARVVLTALNILGAHGMRQRIDNLFLWEPAVADNALSPDTPFTDTPPRRDGFGTDSLAHSPAREVHPLGMGTFPTAHLATNNVVVLHSHEDGILGPSAKDALIEEDSGLLGALRGIRTFFDDTTDDQTGKLGGAYTKKWWTFPPIAGDGLRYFQDYYFERCRKISQDCMPAFQTYTQQKARNGDGYAQWQIERAWDTIEQAIVDEARRVATTILWGPLRADTPLPTYDLLQPLSHHYRISESMARLFAHKLRQLAQRDGWQPRDTDVRPALGLIGFESFIKEPFFEPRISVKVFDAINQSLWFPSHSAMKYPTEEIFVKSYQDGIMKRLMRGSRFGDY</sequence>
<dbReference type="Pfam" id="PF05990">
    <property type="entry name" value="DUF900"/>
    <property type="match status" value="1"/>
</dbReference>
<protein>
    <recommendedName>
        <fullName evidence="3">Alpha/beta hydrolase family protein DUF900</fullName>
    </recommendedName>
</protein>
<dbReference type="EMBL" id="FOPY01000016">
    <property type="protein sequence ID" value="SFI06139.1"/>
    <property type="molecule type" value="Genomic_DNA"/>
</dbReference>